<dbReference type="EMBL" id="AFHG01000031">
    <property type="protein sequence ID" value="EGK72716.1"/>
    <property type="molecule type" value="Genomic_DNA"/>
</dbReference>
<evidence type="ECO:0000256" key="6">
    <source>
        <dbReference type="ARBA" id="ARBA00022692"/>
    </source>
</evidence>
<evidence type="ECO:0000256" key="1">
    <source>
        <dbReference type="ARBA" id="ARBA00004383"/>
    </source>
</evidence>
<dbReference type="SUPFAM" id="SSF74653">
    <property type="entry name" value="TolA/TonB C-terminal domain"/>
    <property type="match status" value="1"/>
</dbReference>
<dbReference type="GO" id="GO:0015031">
    <property type="term" value="P:protein transport"/>
    <property type="evidence" value="ECO:0007669"/>
    <property type="project" value="UniProtKB-KW"/>
</dbReference>
<dbReference type="NCBIfam" id="TIGR01352">
    <property type="entry name" value="tonB_Cterm"/>
    <property type="match status" value="1"/>
</dbReference>
<proteinExistence type="inferred from homology"/>
<feature type="compositionally biased region" description="Basic and acidic residues" evidence="10">
    <location>
        <begin position="102"/>
        <end position="112"/>
    </location>
</feature>
<dbReference type="GO" id="GO:0055085">
    <property type="term" value="P:transmembrane transport"/>
    <property type="evidence" value="ECO:0007669"/>
    <property type="project" value="InterPro"/>
</dbReference>
<keyword evidence="4" id="KW-1003">Cell membrane</keyword>
<evidence type="ECO:0000256" key="4">
    <source>
        <dbReference type="ARBA" id="ARBA00022475"/>
    </source>
</evidence>
<dbReference type="PANTHER" id="PTHR33446:SF2">
    <property type="entry name" value="PROTEIN TONB"/>
    <property type="match status" value="1"/>
</dbReference>
<feature type="region of interest" description="Disordered" evidence="10">
    <location>
        <begin position="96"/>
        <end position="130"/>
    </location>
</feature>
<dbReference type="Proteomes" id="UP000005019">
    <property type="component" value="Unassembled WGS sequence"/>
</dbReference>
<keyword evidence="6" id="KW-0812">Transmembrane</keyword>
<dbReference type="Pfam" id="PF03544">
    <property type="entry name" value="TonB_C"/>
    <property type="match status" value="1"/>
</dbReference>
<keyword evidence="3" id="KW-0813">Transport</keyword>
<organism evidence="12 13">
    <name type="scientific">Methyloversatilis universalis (strain ATCC BAA-1314 / DSM 25237 / JCM 13912 / CCUG 52030 / FAM5)</name>
    <dbReference type="NCBI Taxonomy" id="1000565"/>
    <lineage>
        <taxon>Bacteria</taxon>
        <taxon>Pseudomonadati</taxon>
        <taxon>Pseudomonadota</taxon>
        <taxon>Betaproteobacteria</taxon>
        <taxon>Nitrosomonadales</taxon>
        <taxon>Sterolibacteriaceae</taxon>
        <taxon>Methyloversatilis</taxon>
    </lineage>
</organism>
<comment type="similarity">
    <text evidence="2">Belongs to the TonB family.</text>
</comment>
<dbReference type="InterPro" id="IPR051045">
    <property type="entry name" value="TonB-dependent_transducer"/>
</dbReference>
<dbReference type="PROSITE" id="PS52015">
    <property type="entry name" value="TONB_CTD"/>
    <property type="match status" value="1"/>
</dbReference>
<keyword evidence="13" id="KW-1185">Reference proteome</keyword>
<sequence>MSAVIQAIDLGLPVQARLPEAVRRVRPPQASASTTQVAPLVPAAPTGRSPVPTWLLVALLVVGAHAVVVGAKLGTSQPVPVRNEVLVELVKPVVVPPQQKPEPPKPKPEPPKVVKKQASPPPPQPAPALRTPVASEVIPADAVVIQENTTAAHTTGPVVAAPPAPPAPEPVKEEPVTEPNAYASYLSNPPPEYPSFALRQGWEGKVILRVRVLASGKPSAVEVKTSSGRKSLDEAAVAAVRGWTFVPSKRGSTPIDGWATVPIEFKLSN</sequence>
<accession>F5R9N4</accession>
<dbReference type="AlphaFoldDB" id="F5R9N4"/>
<dbReference type="OrthoDB" id="9792439at2"/>
<comment type="subcellular location">
    <subcellularLocation>
        <location evidence="1">Cell inner membrane</location>
        <topology evidence="1">Single-pass membrane protein</topology>
        <orientation evidence="1">Periplasmic side</orientation>
    </subcellularLocation>
</comment>
<evidence type="ECO:0000313" key="13">
    <source>
        <dbReference type="Proteomes" id="UP000005019"/>
    </source>
</evidence>
<evidence type="ECO:0000256" key="7">
    <source>
        <dbReference type="ARBA" id="ARBA00022927"/>
    </source>
</evidence>
<comment type="caution">
    <text evidence="12">The sequence shown here is derived from an EMBL/GenBank/DDBJ whole genome shotgun (WGS) entry which is preliminary data.</text>
</comment>
<evidence type="ECO:0000256" key="3">
    <source>
        <dbReference type="ARBA" id="ARBA00022448"/>
    </source>
</evidence>
<protein>
    <submittedName>
        <fullName evidence="12">TonB-like protein</fullName>
    </submittedName>
</protein>
<gene>
    <name evidence="12" type="ORF">METUNv1_00955</name>
</gene>
<evidence type="ECO:0000256" key="8">
    <source>
        <dbReference type="ARBA" id="ARBA00022989"/>
    </source>
</evidence>
<dbReference type="GO" id="GO:0098797">
    <property type="term" value="C:plasma membrane protein complex"/>
    <property type="evidence" value="ECO:0007669"/>
    <property type="project" value="TreeGrafter"/>
</dbReference>
<reference evidence="12 13" key="1">
    <citation type="journal article" date="2011" name="J. Bacteriol.">
        <title>Genome sequence of Methyloversatilis universalis FAM5T, a methylotrophic representative of the order Rhodocyclales.</title>
        <authorList>
            <person name="Kittichotirat W."/>
            <person name="Good N.M."/>
            <person name="Hall R."/>
            <person name="Bringel F."/>
            <person name="Lajus A."/>
            <person name="Medigue C."/>
            <person name="Smalley N.E."/>
            <person name="Beck D."/>
            <person name="Bumgarner R."/>
            <person name="Vuilleumier S."/>
            <person name="Kalyuzhnaya M.G."/>
        </authorList>
    </citation>
    <scope>NUCLEOTIDE SEQUENCE [LARGE SCALE GENOMIC DNA]</scope>
    <source>
        <strain evidence="13">ATCC BAA-1314 / JCM 13912 / FAM5</strain>
    </source>
</reference>
<dbReference type="STRING" id="1000565.METUNv1_00955"/>
<feature type="compositionally biased region" description="Pro residues" evidence="10">
    <location>
        <begin position="160"/>
        <end position="169"/>
    </location>
</feature>
<evidence type="ECO:0000256" key="2">
    <source>
        <dbReference type="ARBA" id="ARBA00006555"/>
    </source>
</evidence>
<keyword evidence="9" id="KW-0472">Membrane</keyword>
<keyword evidence="8" id="KW-1133">Transmembrane helix</keyword>
<dbReference type="InterPro" id="IPR006260">
    <property type="entry name" value="TonB/TolA_C"/>
</dbReference>
<keyword evidence="7" id="KW-0653">Protein transport</keyword>
<evidence type="ECO:0000256" key="5">
    <source>
        <dbReference type="ARBA" id="ARBA00022519"/>
    </source>
</evidence>
<dbReference type="GO" id="GO:0031992">
    <property type="term" value="F:energy transducer activity"/>
    <property type="evidence" value="ECO:0007669"/>
    <property type="project" value="TreeGrafter"/>
</dbReference>
<keyword evidence="5" id="KW-0997">Cell inner membrane</keyword>
<dbReference type="RefSeq" id="WP_008059351.1">
    <property type="nucleotide sequence ID" value="NZ_AFHG01000031.1"/>
</dbReference>
<evidence type="ECO:0000256" key="10">
    <source>
        <dbReference type="SAM" id="MobiDB-lite"/>
    </source>
</evidence>
<name>F5R9N4_METUF</name>
<dbReference type="InterPro" id="IPR037682">
    <property type="entry name" value="TonB_C"/>
</dbReference>
<feature type="domain" description="TonB C-terminal" evidence="11">
    <location>
        <begin position="178"/>
        <end position="269"/>
    </location>
</feature>
<evidence type="ECO:0000259" key="11">
    <source>
        <dbReference type="PROSITE" id="PS52015"/>
    </source>
</evidence>
<dbReference type="PANTHER" id="PTHR33446">
    <property type="entry name" value="PROTEIN TONB-RELATED"/>
    <property type="match status" value="1"/>
</dbReference>
<evidence type="ECO:0000313" key="12">
    <source>
        <dbReference type="EMBL" id="EGK72716.1"/>
    </source>
</evidence>
<dbReference type="eggNOG" id="COG0810">
    <property type="taxonomic scope" value="Bacteria"/>
</dbReference>
<dbReference type="Gene3D" id="3.30.1150.10">
    <property type="match status" value="1"/>
</dbReference>
<evidence type="ECO:0000256" key="9">
    <source>
        <dbReference type="ARBA" id="ARBA00023136"/>
    </source>
</evidence>
<feature type="region of interest" description="Disordered" evidence="10">
    <location>
        <begin position="153"/>
        <end position="174"/>
    </location>
</feature>